<evidence type="ECO:0000313" key="1">
    <source>
        <dbReference type="EMBL" id="RZD16507.1"/>
    </source>
</evidence>
<evidence type="ECO:0000313" key="2">
    <source>
        <dbReference type="Proteomes" id="UP000316562"/>
    </source>
</evidence>
<dbReference type="EMBL" id="SGBC01000002">
    <property type="protein sequence ID" value="RZD16507.1"/>
    <property type="molecule type" value="Genomic_DNA"/>
</dbReference>
<dbReference type="Proteomes" id="UP000316562">
    <property type="component" value="Unassembled WGS sequence"/>
</dbReference>
<accession>A0A519BGW2</accession>
<protein>
    <submittedName>
        <fullName evidence="1">Roadblock/LC7 domain-containing protein</fullName>
    </submittedName>
</protein>
<comment type="caution">
    <text evidence="1">The sequence shown here is derived from an EMBL/GenBank/DDBJ whole genome shotgun (WGS) entry which is preliminary data.</text>
</comment>
<proteinExistence type="predicted"/>
<name>A0A519BGW2_ACIG2</name>
<reference evidence="1 2" key="1">
    <citation type="journal article" date="2019" name="ISME J.">
        <title>Insights into ecological role of a new deltaproteobacterial order Candidatus Acidulodesulfobacterales by metagenomics and metatranscriptomics.</title>
        <authorList>
            <person name="Tan S."/>
            <person name="Liu J."/>
            <person name="Fang Y."/>
            <person name="Hedlund B.P."/>
            <person name="Lian Z.H."/>
            <person name="Huang L.Y."/>
            <person name="Li J.T."/>
            <person name="Huang L.N."/>
            <person name="Li W.J."/>
            <person name="Jiang H.C."/>
            <person name="Dong H.L."/>
            <person name="Shu W.S."/>
        </authorList>
    </citation>
    <scope>NUCLEOTIDE SEQUENCE [LARGE SCALE GENOMIC DNA]</scope>
    <source>
        <strain evidence="1">AP2</strain>
    </source>
</reference>
<organism evidence="1 2">
    <name type="scientific">Acididesulfobacter guangdongensis</name>
    <dbReference type="NCBI Taxonomy" id="2597225"/>
    <lineage>
        <taxon>Bacteria</taxon>
        <taxon>Deltaproteobacteria</taxon>
        <taxon>Candidatus Acidulodesulfobacterales</taxon>
        <taxon>Candidatus Acididesulfobacter</taxon>
    </lineage>
</organism>
<gene>
    <name evidence="1" type="ORF">EVJ46_05690</name>
</gene>
<dbReference type="AlphaFoldDB" id="A0A519BGW2"/>
<sequence length="236" mass="26219">MILEDIRYQLDQFSSFDDVRLSIKINNKTGIIYYNAGMIVGAIFDDKKNIDVFKELKDLEGQAEIGVSIGEPMPNSFDEEDKINKSLDEIIEIINQPERAESISDDDDNNSHATLTDDAIFNSEISNEAVAAIGENLSQIAGVEGVLVLKASGEVLYSKSVDDPDFESADTLFLFNQSKELGDMFNFKNLKSIICEANNNYRKIIINNKNITYSLIVSSSVQALKTQTEAVKLLEG</sequence>